<evidence type="ECO:0000313" key="2">
    <source>
        <dbReference type="Proteomes" id="UP000243217"/>
    </source>
</evidence>
<organism evidence="1 2">
    <name type="scientific">Thraustotheca clavata</name>
    <dbReference type="NCBI Taxonomy" id="74557"/>
    <lineage>
        <taxon>Eukaryota</taxon>
        <taxon>Sar</taxon>
        <taxon>Stramenopiles</taxon>
        <taxon>Oomycota</taxon>
        <taxon>Saprolegniomycetes</taxon>
        <taxon>Saprolegniales</taxon>
        <taxon>Achlyaceae</taxon>
        <taxon>Thraustotheca</taxon>
    </lineage>
</organism>
<sequence>MSSNSFLNKTDQPDGLTLSYSHQFIDIHGGRTAFQGLTTAQVCYQFVAPYTTDSKLSLVDHVRLNNNDVDYVKPATWYISHAWSYIFLEDEPVLWFCVFANNQHRAAEIQFAWWQSTFKQSLEAIGNVLMILHPWNNPVTSTLSWCIFEVYVSILVGANFQVAMASNQATVFFDDLLADFSSFYNMLLCINSNDAKSTMASDKESIDEVIEAEVGFVALDRMVLDRFEKWMFNYTLPDATEAYKIYLEELEPDNPKTLVVQRIFVLRPQEEREPILVNVIAKLEKNLEPMQQETLCCMLHLGHLYGVALQSPAKSVKILHVAYTRLNEVYGPKSHHTLYARMTYILNQSAFLDNETSLRMMNECKDDITFAAISFISTMQISKCDHEKELEAYKTCCRLFGENHMGTLDASANLALAFYREGMLDLAIKQADSAMTTAHGIYGGVESIFYG</sequence>
<protein>
    <recommendedName>
        <fullName evidence="3">Mbre TPR repeat protein</fullName>
    </recommendedName>
</protein>
<evidence type="ECO:0008006" key="3">
    <source>
        <dbReference type="Google" id="ProtNLM"/>
    </source>
</evidence>
<dbReference type="EMBL" id="JNBS01000351">
    <property type="protein sequence ID" value="OQS06369.1"/>
    <property type="molecule type" value="Genomic_DNA"/>
</dbReference>
<proteinExistence type="predicted"/>
<evidence type="ECO:0000313" key="1">
    <source>
        <dbReference type="EMBL" id="OQS06369.1"/>
    </source>
</evidence>
<dbReference type="Proteomes" id="UP000243217">
    <property type="component" value="Unassembled WGS sequence"/>
</dbReference>
<name>A0A1W0A837_9STRA</name>
<accession>A0A1W0A837</accession>
<keyword evidence="2" id="KW-1185">Reference proteome</keyword>
<dbReference type="AlphaFoldDB" id="A0A1W0A837"/>
<reference evidence="1 2" key="1">
    <citation type="journal article" date="2014" name="Genome Biol. Evol.">
        <title>The secreted proteins of Achlya hypogyna and Thraustotheca clavata identify the ancestral oomycete secretome and reveal gene acquisitions by horizontal gene transfer.</title>
        <authorList>
            <person name="Misner I."/>
            <person name="Blouin N."/>
            <person name="Leonard G."/>
            <person name="Richards T.A."/>
            <person name="Lane C.E."/>
        </authorList>
    </citation>
    <scope>NUCLEOTIDE SEQUENCE [LARGE SCALE GENOMIC DNA]</scope>
    <source>
        <strain evidence="1 2">ATCC 34112</strain>
    </source>
</reference>
<comment type="caution">
    <text evidence="1">The sequence shown here is derived from an EMBL/GenBank/DDBJ whole genome shotgun (WGS) entry which is preliminary data.</text>
</comment>
<gene>
    <name evidence="1" type="ORF">THRCLA_20392</name>
</gene>